<dbReference type="Proteomes" id="UP001638806">
    <property type="component" value="Unassembled WGS sequence"/>
</dbReference>
<keyword evidence="2" id="KW-1185">Reference proteome</keyword>
<gene>
    <name evidence="1" type="ORF">ACCO45_000243</name>
</gene>
<proteinExistence type="predicted"/>
<sequence length="131" mass="13762">MWLTAPPKPPASPLLWRQGELLANATLLCVLDALLKLRPLSPLLWPNAQAATLLNLNASTPCAPLANPSTPTRPEASAPVHAASSEPLQARASSVRGARAARENAPTTTASSGHAPRSRSKLCRGGTYTQR</sequence>
<organism evidence="1 2">
    <name type="scientific">Purpureocillium lilacinum</name>
    <name type="common">Paecilomyces lilacinus</name>
    <dbReference type="NCBI Taxonomy" id="33203"/>
    <lineage>
        <taxon>Eukaryota</taxon>
        <taxon>Fungi</taxon>
        <taxon>Dikarya</taxon>
        <taxon>Ascomycota</taxon>
        <taxon>Pezizomycotina</taxon>
        <taxon>Sordariomycetes</taxon>
        <taxon>Hypocreomycetidae</taxon>
        <taxon>Hypocreales</taxon>
        <taxon>Ophiocordycipitaceae</taxon>
        <taxon>Purpureocillium</taxon>
    </lineage>
</organism>
<dbReference type="EMBL" id="JBGNUJ010000002">
    <property type="protein sequence ID" value="KAL3963239.1"/>
    <property type="molecule type" value="Genomic_DNA"/>
</dbReference>
<reference evidence="1" key="1">
    <citation type="submission" date="2024-12" db="EMBL/GenBank/DDBJ databases">
        <title>Comparative genomics and development of molecular markers within Purpureocillium lilacinum and among Purpureocillium species.</title>
        <authorList>
            <person name="Yeh Z.-Y."/>
            <person name="Ni N.-T."/>
            <person name="Lo P.-H."/>
            <person name="Mushyakhwo K."/>
            <person name="Lin C.-F."/>
            <person name="Nai Y.-S."/>
        </authorList>
    </citation>
    <scope>NUCLEOTIDE SEQUENCE</scope>
    <source>
        <strain evidence="1">NCHU-NPUST-175</strain>
    </source>
</reference>
<evidence type="ECO:0000313" key="1">
    <source>
        <dbReference type="EMBL" id="KAL3963239.1"/>
    </source>
</evidence>
<protein>
    <submittedName>
        <fullName evidence="1">Uncharacterized protein</fullName>
    </submittedName>
</protein>
<accession>A0ACC4E670</accession>
<comment type="caution">
    <text evidence="1">The sequence shown here is derived from an EMBL/GenBank/DDBJ whole genome shotgun (WGS) entry which is preliminary data.</text>
</comment>
<name>A0ACC4E670_PURLI</name>
<evidence type="ECO:0000313" key="2">
    <source>
        <dbReference type="Proteomes" id="UP001638806"/>
    </source>
</evidence>